<reference evidence="1" key="1">
    <citation type="submission" date="2021-08" db="EMBL/GenBank/DDBJ databases">
        <title>WGS assembly of Ceratopteris richardii.</title>
        <authorList>
            <person name="Marchant D.B."/>
            <person name="Chen G."/>
            <person name="Jenkins J."/>
            <person name="Shu S."/>
            <person name="Leebens-Mack J."/>
            <person name="Grimwood J."/>
            <person name="Schmutz J."/>
            <person name="Soltis P."/>
            <person name="Soltis D."/>
            <person name="Chen Z.-H."/>
        </authorList>
    </citation>
    <scope>NUCLEOTIDE SEQUENCE</scope>
    <source>
        <strain evidence="1">Whitten #5841</strain>
        <tissue evidence="1">Leaf</tissue>
    </source>
</reference>
<dbReference type="Gene3D" id="2.60.270.50">
    <property type="match status" value="1"/>
</dbReference>
<name>A0A8T2VMA7_CERRI</name>
<comment type="caution">
    <text evidence="1">The sequence shown here is derived from an EMBL/GenBank/DDBJ whole genome shotgun (WGS) entry which is preliminary data.</text>
</comment>
<proteinExistence type="predicted"/>
<keyword evidence="2" id="KW-1185">Reference proteome</keyword>
<gene>
    <name evidence="1" type="ORF">KP509_01G068900</name>
</gene>
<organism evidence="1 2">
    <name type="scientific">Ceratopteris richardii</name>
    <name type="common">Triangle waterfern</name>
    <dbReference type="NCBI Taxonomy" id="49495"/>
    <lineage>
        <taxon>Eukaryota</taxon>
        <taxon>Viridiplantae</taxon>
        <taxon>Streptophyta</taxon>
        <taxon>Embryophyta</taxon>
        <taxon>Tracheophyta</taxon>
        <taxon>Polypodiopsida</taxon>
        <taxon>Polypodiidae</taxon>
        <taxon>Polypodiales</taxon>
        <taxon>Pteridineae</taxon>
        <taxon>Pteridaceae</taxon>
        <taxon>Parkerioideae</taxon>
        <taxon>Ceratopteris</taxon>
    </lineage>
</organism>
<evidence type="ECO:0000313" key="1">
    <source>
        <dbReference type="EMBL" id="KAH7446695.1"/>
    </source>
</evidence>
<accession>A0A8T2VMA7</accession>
<dbReference type="Proteomes" id="UP000825935">
    <property type="component" value="Chromosome 1"/>
</dbReference>
<sequence length="182" mass="20447">MELVEKTGGAIGAAAKVIDQFNTWFGGVSSVQDKTRWLEITLVNLSTDAKLSVDDSWFDSGRFWSQPFQSLVPGTAMTFYVCNKDGSIMTGVSGGVGLEVWQARYISDNSVVSDSGNSWWICTFSNPFSGSIKCLTRWKGYGIKGLWEEMDDTHMVRDERCGCYMKDDKKIVYIFKNPETPW</sequence>
<evidence type="ECO:0000313" key="2">
    <source>
        <dbReference type="Proteomes" id="UP000825935"/>
    </source>
</evidence>
<dbReference type="AlphaFoldDB" id="A0A8T2VMA7"/>
<dbReference type="OrthoDB" id="4996552at2759"/>
<dbReference type="EMBL" id="CM035406">
    <property type="protein sequence ID" value="KAH7446695.1"/>
    <property type="molecule type" value="Genomic_DNA"/>
</dbReference>
<protein>
    <submittedName>
        <fullName evidence="1">Uncharacterized protein</fullName>
    </submittedName>
</protein>